<feature type="region of interest" description="Disordered" evidence="1">
    <location>
        <begin position="47"/>
        <end position="101"/>
    </location>
</feature>
<dbReference type="EMBL" id="CAEZXX010000168">
    <property type="protein sequence ID" value="CAB4724042.1"/>
    <property type="molecule type" value="Genomic_DNA"/>
</dbReference>
<name>A0A6J6RNH2_9ZZZZ</name>
<sequence>MLAATCSSPITSISTWRWMSSSGRTVGTTISASPGCGCVTASSRTRSRTTSTAFPRGRGIVASRVSWQRRPPAGRQPPTSSRGSAARSVRASPRALWSPTTSRCGPTHSTCFPLRGWGSASRCPMSTGCAGVLRRGAMMSRGGPTTRSASRNVVVRVRSGQPARNACRRSGCASAIACRRSTSGTGTSRSHRGRRSGISTSSRQCRSANW</sequence>
<proteinExistence type="predicted"/>
<gene>
    <name evidence="2" type="ORF">UFOPK2602_01947</name>
</gene>
<dbReference type="AlphaFoldDB" id="A0A6J6RNH2"/>
<evidence type="ECO:0000256" key="1">
    <source>
        <dbReference type="SAM" id="MobiDB-lite"/>
    </source>
</evidence>
<feature type="region of interest" description="Disordered" evidence="1">
    <location>
        <begin position="181"/>
        <end position="210"/>
    </location>
</feature>
<evidence type="ECO:0000313" key="2">
    <source>
        <dbReference type="EMBL" id="CAB4724042.1"/>
    </source>
</evidence>
<accession>A0A6J6RNH2</accession>
<organism evidence="2">
    <name type="scientific">freshwater metagenome</name>
    <dbReference type="NCBI Taxonomy" id="449393"/>
    <lineage>
        <taxon>unclassified sequences</taxon>
        <taxon>metagenomes</taxon>
        <taxon>ecological metagenomes</taxon>
    </lineage>
</organism>
<feature type="compositionally biased region" description="Low complexity" evidence="1">
    <location>
        <begin position="80"/>
        <end position="95"/>
    </location>
</feature>
<reference evidence="2" key="1">
    <citation type="submission" date="2020-05" db="EMBL/GenBank/DDBJ databases">
        <authorList>
            <person name="Chiriac C."/>
            <person name="Salcher M."/>
            <person name="Ghai R."/>
            <person name="Kavagutti S V."/>
        </authorList>
    </citation>
    <scope>NUCLEOTIDE SEQUENCE</scope>
</reference>
<protein>
    <submittedName>
        <fullName evidence="2">Unannotated protein</fullName>
    </submittedName>
</protein>